<dbReference type="PROSITE" id="PS51257">
    <property type="entry name" value="PROKAR_LIPOPROTEIN"/>
    <property type="match status" value="1"/>
</dbReference>
<evidence type="ECO:0008006" key="4">
    <source>
        <dbReference type="Google" id="ProtNLM"/>
    </source>
</evidence>
<sequence>MKKKSIRLIKLLCLPMVLFAIYSCDKPSVQEQINPQDLTDLIVSVGGVEEVSMQDEEPMASAALLNREGIQSQSKPQVQSLESYDVVSELIKAPIAQGKVVLASRSSQEQGKVNGAKALAMDPGMKYRLLLYMSDGKFAGSYHLTSGTETKIDVVKGHPYTWIAYSYNSTDDVADVADHNNPKIPTIPGKEMLYATGSITVTGPGQVNKPLRVYFLQKLGRVGVQLHARGMFAGIRSANVTLGSDSYFKMGTVNLKTGDIENLQPYTVSGPLDFQNLETDSKDTIKVAYFYTADMAAIPNFEYTLNNFVLNLDDNSTRTFTSPASFSYNISPSVGISKIANLNMLESPLTVAGVRWARTNLYFSYADRAYRFRHKIGFEYPRGEEDYWNFKAPFPDGTIGKQDPCTRVYPLNVWRMPNRDEIQKLVAVDASSLRELKNDYVEYVATGVAAPYPSNKLRINKFGFLHVIAGLFTVSGEKTDGYFWSSETGFLGGAMTGVYGYRVSDNLSVPLFGENVWEYWAISSWGGKENIRCVRN</sequence>
<accession>A0A6N8KW65</accession>
<keyword evidence="3" id="KW-1185">Reference proteome</keyword>
<reference evidence="2 3" key="1">
    <citation type="submission" date="2019-12" db="EMBL/GenBank/DDBJ databases">
        <authorList>
            <person name="Dong K."/>
        </authorList>
    </citation>
    <scope>NUCLEOTIDE SEQUENCE [LARGE SCALE GENOMIC DNA]</scope>
    <source>
        <strain evidence="2 3">JCM 31225</strain>
    </source>
</reference>
<evidence type="ECO:0000313" key="2">
    <source>
        <dbReference type="EMBL" id="MVZ60969.1"/>
    </source>
</evidence>
<feature type="signal peptide" evidence="1">
    <location>
        <begin position="1"/>
        <end position="20"/>
    </location>
</feature>
<dbReference type="AlphaFoldDB" id="A0A6N8KW65"/>
<dbReference type="RefSeq" id="WP_212592450.1">
    <property type="nucleotide sequence ID" value="NZ_WSQA01000002.1"/>
</dbReference>
<organism evidence="2 3">
    <name type="scientific">Sphingobacterium humi</name>
    <dbReference type="NCBI Taxonomy" id="1796905"/>
    <lineage>
        <taxon>Bacteria</taxon>
        <taxon>Pseudomonadati</taxon>
        <taxon>Bacteroidota</taxon>
        <taxon>Sphingobacteriia</taxon>
        <taxon>Sphingobacteriales</taxon>
        <taxon>Sphingobacteriaceae</taxon>
        <taxon>Sphingobacterium</taxon>
    </lineage>
</organism>
<feature type="chain" id="PRO_5026709789" description="Fimbrillin family protein" evidence="1">
    <location>
        <begin position="21"/>
        <end position="536"/>
    </location>
</feature>
<evidence type="ECO:0000256" key="1">
    <source>
        <dbReference type="SAM" id="SignalP"/>
    </source>
</evidence>
<dbReference type="EMBL" id="WSQA01000002">
    <property type="protein sequence ID" value="MVZ60969.1"/>
    <property type="molecule type" value="Genomic_DNA"/>
</dbReference>
<evidence type="ECO:0000313" key="3">
    <source>
        <dbReference type="Proteomes" id="UP000435036"/>
    </source>
</evidence>
<name>A0A6N8KW65_9SPHI</name>
<protein>
    <recommendedName>
        <fullName evidence="4">Fimbrillin family protein</fullName>
    </recommendedName>
</protein>
<dbReference type="Proteomes" id="UP000435036">
    <property type="component" value="Unassembled WGS sequence"/>
</dbReference>
<gene>
    <name evidence="2" type="ORF">GQF63_02935</name>
</gene>
<keyword evidence="1" id="KW-0732">Signal</keyword>
<proteinExistence type="predicted"/>
<comment type="caution">
    <text evidence="2">The sequence shown here is derived from an EMBL/GenBank/DDBJ whole genome shotgun (WGS) entry which is preliminary data.</text>
</comment>